<name>A0A0C2FXE7_9BILA</name>
<gene>
    <name evidence="1" type="ORF">ANCDUO_18606</name>
</gene>
<dbReference type="Gene3D" id="1.10.10.10">
    <property type="entry name" value="Winged helix-like DNA-binding domain superfamily/Winged helix DNA-binding domain"/>
    <property type="match status" value="1"/>
</dbReference>
<dbReference type="InterPro" id="IPR036388">
    <property type="entry name" value="WH-like_DNA-bd_sf"/>
</dbReference>
<dbReference type="Gene3D" id="1.10.10.60">
    <property type="entry name" value="Homeodomain-like"/>
    <property type="match status" value="1"/>
</dbReference>
<accession>A0A0C2FXE7</accession>
<organism evidence="1 2">
    <name type="scientific">Ancylostoma duodenale</name>
    <dbReference type="NCBI Taxonomy" id="51022"/>
    <lineage>
        <taxon>Eukaryota</taxon>
        <taxon>Metazoa</taxon>
        <taxon>Ecdysozoa</taxon>
        <taxon>Nematoda</taxon>
        <taxon>Chromadorea</taxon>
        <taxon>Rhabditida</taxon>
        <taxon>Rhabditina</taxon>
        <taxon>Rhabditomorpha</taxon>
        <taxon>Strongyloidea</taxon>
        <taxon>Ancylostomatidae</taxon>
        <taxon>Ancylostomatinae</taxon>
        <taxon>Ancylostoma</taxon>
    </lineage>
</organism>
<keyword evidence="2" id="KW-1185">Reference proteome</keyword>
<evidence type="ECO:0000313" key="2">
    <source>
        <dbReference type="Proteomes" id="UP000054047"/>
    </source>
</evidence>
<dbReference type="Proteomes" id="UP000054047">
    <property type="component" value="Unassembled WGS sequence"/>
</dbReference>
<dbReference type="AlphaFoldDB" id="A0A0C2FXE7"/>
<dbReference type="EMBL" id="KN746997">
    <property type="protein sequence ID" value="KIH51309.1"/>
    <property type="molecule type" value="Genomic_DNA"/>
</dbReference>
<sequence>MTQDIGRQIGRTHCLISTYLRNPDEYNKKKDTGRRRTLTAHDERQTCRLASNSCLSLNQKQIWHFLSRTAPTGEPYTAANIIIFSDKKKFDLDGPME</sequence>
<proteinExistence type="predicted"/>
<protein>
    <submittedName>
        <fullName evidence="1">Uncharacterized protein</fullName>
    </submittedName>
</protein>
<reference evidence="1 2" key="1">
    <citation type="submission" date="2013-12" db="EMBL/GenBank/DDBJ databases">
        <title>Draft genome of the parsitic nematode Ancylostoma duodenale.</title>
        <authorList>
            <person name="Mitreva M."/>
        </authorList>
    </citation>
    <scope>NUCLEOTIDE SEQUENCE [LARGE SCALE GENOMIC DNA]</scope>
    <source>
        <strain evidence="1 2">Zhejiang</strain>
    </source>
</reference>
<evidence type="ECO:0000313" key="1">
    <source>
        <dbReference type="EMBL" id="KIH51309.1"/>
    </source>
</evidence>
<dbReference type="OrthoDB" id="5823189at2759"/>